<proteinExistence type="predicted"/>
<reference evidence="1 2" key="1">
    <citation type="journal article" date="2014" name="Genome Biol. Evol.">
        <title>Acetic acid bacteria genomes reveal functional traits for adaptation to life in insect guts.</title>
        <authorList>
            <person name="Chouaia B."/>
            <person name="Gaiarsa S."/>
            <person name="Crotti E."/>
            <person name="Comandatore F."/>
            <person name="Degli Esposti M."/>
            <person name="Ricci I."/>
            <person name="Alma A."/>
            <person name="Favia G."/>
            <person name="Bandi C."/>
            <person name="Daffonchio D."/>
        </authorList>
    </citation>
    <scope>NUCLEOTIDE SEQUENCE [LARGE SCALE GENOMIC DNA]</scope>
    <source>
        <strain evidence="1 2">SF2.1</strain>
    </source>
</reference>
<dbReference type="AlphaFoldDB" id="A0A060QCI5"/>
<protein>
    <submittedName>
        <fullName evidence="1">Uncharacterized protein</fullName>
    </submittedName>
</protein>
<name>A0A060QCI5_9PROT</name>
<dbReference type="EMBL" id="CBLX010000003">
    <property type="protein sequence ID" value="CDG38393.1"/>
    <property type="molecule type" value="Genomic_DNA"/>
</dbReference>
<accession>A0A060QCI5</accession>
<dbReference type="Proteomes" id="UP000027583">
    <property type="component" value="Unassembled WGS sequence"/>
</dbReference>
<reference evidence="1 2" key="2">
    <citation type="journal article" date="2014" name="PLoS ONE">
        <title>Evolution of mitochondria reconstructed from the energy metabolism of living bacteria.</title>
        <authorList>
            <person name="Degli Esposti M."/>
            <person name="Chouaia B."/>
            <person name="Comandatore F."/>
            <person name="Crotti E."/>
            <person name="Sassera D."/>
            <person name="Lievens P.M."/>
            <person name="Daffonchio D."/>
            <person name="Bandi C."/>
        </authorList>
    </citation>
    <scope>NUCLEOTIDE SEQUENCE [LARGE SCALE GENOMIC DNA]</scope>
    <source>
        <strain evidence="1 2">SF2.1</strain>
    </source>
</reference>
<evidence type="ECO:0000313" key="1">
    <source>
        <dbReference type="EMBL" id="CDG38393.1"/>
    </source>
</evidence>
<organism evidence="1 2">
    <name type="scientific">Asaia bogorensis</name>
    <dbReference type="NCBI Taxonomy" id="91915"/>
    <lineage>
        <taxon>Bacteria</taxon>
        <taxon>Pseudomonadati</taxon>
        <taxon>Pseudomonadota</taxon>
        <taxon>Alphaproteobacteria</taxon>
        <taxon>Acetobacterales</taxon>
        <taxon>Acetobacteraceae</taxon>
        <taxon>Asaia</taxon>
    </lineage>
</organism>
<evidence type="ECO:0000313" key="2">
    <source>
        <dbReference type="Proteomes" id="UP000027583"/>
    </source>
</evidence>
<gene>
    <name evidence="1" type="ORF">ASAP_0348</name>
</gene>
<sequence length="95" mass="10505">MEVSFVSGSNETKKTQFVADSQHKPASFSNYLSHFLHFTTISSPVNIRDAKVLFPLAASLLNFAPAQGCKDFRATLRAASLLPGLAMRRSRQGYR</sequence>
<comment type="caution">
    <text evidence="1">The sequence shown here is derived from an EMBL/GenBank/DDBJ whole genome shotgun (WGS) entry which is preliminary data.</text>
</comment>